<dbReference type="AlphaFoldDB" id="A0A3M2I0K2"/>
<accession>A0A3M2I0K2</accession>
<gene>
    <name evidence="1" type="ORF">EBB59_05215</name>
</gene>
<evidence type="ECO:0000313" key="1">
    <source>
        <dbReference type="EMBL" id="RMH93430.1"/>
    </source>
</evidence>
<keyword evidence="2" id="KW-1185">Reference proteome</keyword>
<name>A0A3M2I0K2_9GAMM</name>
<protein>
    <submittedName>
        <fullName evidence="1">Uncharacterized protein</fullName>
    </submittedName>
</protein>
<evidence type="ECO:0000313" key="2">
    <source>
        <dbReference type="Proteomes" id="UP000275012"/>
    </source>
</evidence>
<organism evidence="1 2">
    <name type="scientific">Solilutibacter pythonis</name>
    <dbReference type="NCBI Taxonomy" id="2483112"/>
    <lineage>
        <taxon>Bacteria</taxon>
        <taxon>Pseudomonadati</taxon>
        <taxon>Pseudomonadota</taxon>
        <taxon>Gammaproteobacteria</taxon>
        <taxon>Lysobacterales</taxon>
        <taxon>Lysobacteraceae</taxon>
        <taxon>Solilutibacter</taxon>
    </lineage>
</organism>
<dbReference type="EMBL" id="RFLY01000006">
    <property type="protein sequence ID" value="RMH93430.1"/>
    <property type="molecule type" value="Genomic_DNA"/>
</dbReference>
<comment type="caution">
    <text evidence="1">The sequence shown here is derived from an EMBL/GenBank/DDBJ whole genome shotgun (WGS) entry which is preliminary data.</text>
</comment>
<dbReference type="Proteomes" id="UP000275012">
    <property type="component" value="Unassembled WGS sequence"/>
</dbReference>
<reference evidence="1 2" key="1">
    <citation type="submission" date="2018-10" db="EMBL/GenBank/DDBJ databases">
        <title>Proposal of Lysobacter pythonis sp. nov. isolated from royal pythons (Python regius).</title>
        <authorList>
            <person name="Hans-Juergen B."/>
            <person name="Huptas C."/>
            <person name="Sandra B."/>
            <person name="Igor L."/>
            <person name="Joachim S."/>
            <person name="Siegfried S."/>
            <person name="Mareike W."/>
            <person name="Peter K."/>
        </authorList>
    </citation>
    <scope>NUCLEOTIDE SEQUENCE [LARGE SCALE GENOMIC DNA]</scope>
    <source>
        <strain evidence="1 2">4284/11</strain>
    </source>
</reference>
<proteinExistence type="predicted"/>
<dbReference type="OrthoDB" id="5294130at2"/>
<dbReference type="RefSeq" id="WP_122101233.1">
    <property type="nucleotide sequence ID" value="NZ_RFLY01000006.1"/>
</dbReference>
<sequence length="225" mass="25755">MHRARQHAETRTRERRRRLAHEAARLMAESGIRDFRQAKRKAALRLGILEDASLPRNREIEEALREYRRLFGDAATQADRLRQRRLAALRAMAFFARFHPRLVGAALDGGGDAHSPVSLHLHADDPQQVAALLLESGIPAESRMRRIRLDRDRSLDVDVWLFSADEESFDLSVLPMRALRQAPLSAVDEKPMARASNTQLRRLLAENECREYENALPPIPPPPRR</sequence>